<dbReference type="CDD" id="cd18686">
    <property type="entry name" value="PIN_VapC-like"/>
    <property type="match status" value="1"/>
</dbReference>
<feature type="domain" description="PIN" evidence="1">
    <location>
        <begin position="2"/>
        <end position="114"/>
    </location>
</feature>
<dbReference type="Pfam" id="PF01850">
    <property type="entry name" value="PIN"/>
    <property type="match status" value="1"/>
</dbReference>
<dbReference type="SUPFAM" id="SSF88723">
    <property type="entry name" value="PIN domain-like"/>
    <property type="match status" value="1"/>
</dbReference>
<dbReference type="InterPro" id="IPR029060">
    <property type="entry name" value="PIN-like_dom_sf"/>
</dbReference>
<dbReference type="Gene3D" id="3.40.50.1010">
    <property type="entry name" value="5'-nuclease"/>
    <property type="match status" value="1"/>
</dbReference>
<dbReference type="InterPro" id="IPR002716">
    <property type="entry name" value="PIN_dom"/>
</dbReference>
<dbReference type="Proteomes" id="UP000677687">
    <property type="component" value="Unassembled WGS sequence"/>
</dbReference>
<sequence>MIVFDTYAWIEYFAGSKKGVKVKEIVESTEQIVTPAIVLAEIKSSYLKEGKDFASRISFISGRSSIAALNKEISLLAAELKHKHRLYLVDAIVYATAQSMNAKLLTGDLHFKDLELIEFL</sequence>
<accession>A0A8T4KPN7</accession>
<reference evidence="2" key="1">
    <citation type="submission" date="2021-03" db="EMBL/GenBank/DDBJ databases">
        <authorList>
            <person name="Jaffe A."/>
        </authorList>
    </citation>
    <scope>NUCLEOTIDE SEQUENCE</scope>
    <source>
        <strain evidence="2">RIFCSPHIGHO2_01_FULL_AR10_44_11</strain>
    </source>
</reference>
<comment type="caution">
    <text evidence="2">The sequence shown here is derived from an EMBL/GenBank/DDBJ whole genome shotgun (WGS) entry which is preliminary data.</text>
</comment>
<dbReference type="PANTHER" id="PTHR39677:SF4">
    <property type="entry name" value="RIBONUCLEASE VAPC6"/>
    <property type="match status" value="1"/>
</dbReference>
<name>A0A8T4KPN7_9ARCH</name>
<reference evidence="2" key="2">
    <citation type="submission" date="2021-05" db="EMBL/GenBank/DDBJ databases">
        <title>Protein family content uncovers lineage relationships and bacterial pathway maintenance mechanisms in DPANN archaea.</title>
        <authorList>
            <person name="Castelle C.J."/>
            <person name="Meheust R."/>
            <person name="Jaffe A.L."/>
            <person name="Seitz K."/>
            <person name="Gong X."/>
            <person name="Baker B.J."/>
            <person name="Banfield J.F."/>
        </authorList>
    </citation>
    <scope>NUCLEOTIDE SEQUENCE</scope>
    <source>
        <strain evidence="2">RIFCSPHIGHO2_01_FULL_AR10_44_11</strain>
    </source>
</reference>
<proteinExistence type="predicted"/>
<gene>
    <name evidence="2" type="ORF">J4415_00395</name>
</gene>
<organism evidence="2 3">
    <name type="scientific">Candidatus Iainarchaeum sp</name>
    <dbReference type="NCBI Taxonomy" id="3101447"/>
    <lineage>
        <taxon>Archaea</taxon>
        <taxon>Candidatus Iainarchaeota</taxon>
        <taxon>Candidatus Iainarchaeia</taxon>
        <taxon>Candidatus Iainarchaeales</taxon>
        <taxon>Candidatus Iainarchaeaceae</taxon>
        <taxon>Candidatus Iainarchaeum</taxon>
    </lineage>
</organism>
<dbReference type="PANTHER" id="PTHR39677">
    <property type="entry name" value="RIBONUCLEASE VAPC6"/>
    <property type="match status" value="1"/>
</dbReference>
<dbReference type="AlphaFoldDB" id="A0A8T4KPN7"/>
<evidence type="ECO:0000259" key="1">
    <source>
        <dbReference type="Pfam" id="PF01850"/>
    </source>
</evidence>
<evidence type="ECO:0000313" key="3">
    <source>
        <dbReference type="Proteomes" id="UP000677687"/>
    </source>
</evidence>
<evidence type="ECO:0000313" key="2">
    <source>
        <dbReference type="EMBL" id="MBS3057068.1"/>
    </source>
</evidence>
<dbReference type="EMBL" id="JAGVWD010000006">
    <property type="protein sequence ID" value="MBS3057068.1"/>
    <property type="molecule type" value="Genomic_DNA"/>
</dbReference>
<protein>
    <submittedName>
        <fullName evidence="2">Type II toxin-antitoxin system VapC family toxin</fullName>
    </submittedName>
</protein>